<proteinExistence type="predicted"/>
<feature type="region of interest" description="Disordered" evidence="5">
    <location>
        <begin position="174"/>
        <end position="207"/>
    </location>
</feature>
<evidence type="ECO:0000256" key="1">
    <source>
        <dbReference type="ARBA" id="ARBA00004141"/>
    </source>
</evidence>
<dbReference type="PANTHER" id="PTHR16201:SF45">
    <property type="entry name" value="PQ-LOOP REPEAT FAMILY PROTEIN _ TRANSMEMBRANE FAMILY PROTEIN"/>
    <property type="match status" value="1"/>
</dbReference>
<dbReference type="GO" id="GO:0015174">
    <property type="term" value="F:basic amino acid transmembrane transporter activity"/>
    <property type="evidence" value="ECO:0007669"/>
    <property type="project" value="UniProtKB-ARBA"/>
</dbReference>
<dbReference type="EMBL" id="OOIL02006641">
    <property type="protein sequence ID" value="VFQ99152.1"/>
    <property type="molecule type" value="Genomic_DNA"/>
</dbReference>
<dbReference type="Proteomes" id="UP000595140">
    <property type="component" value="Unassembled WGS sequence"/>
</dbReference>
<dbReference type="OrthoDB" id="8048523at2759"/>
<reference evidence="7 8" key="1">
    <citation type="submission" date="2018-04" db="EMBL/GenBank/DDBJ databases">
        <authorList>
            <person name="Vogel A."/>
        </authorList>
    </citation>
    <scope>NUCLEOTIDE SEQUENCE [LARGE SCALE GENOMIC DNA]</scope>
</reference>
<accession>A0A484ND44</accession>
<feature type="transmembrane region" description="Helical" evidence="6">
    <location>
        <begin position="300"/>
        <end position="321"/>
    </location>
</feature>
<evidence type="ECO:0000256" key="3">
    <source>
        <dbReference type="ARBA" id="ARBA00022989"/>
    </source>
</evidence>
<dbReference type="FunFam" id="1.20.1280.290:FF:000012">
    <property type="entry name" value="Vacuolar membrane PQ loop repeat protein"/>
    <property type="match status" value="1"/>
</dbReference>
<evidence type="ECO:0000256" key="4">
    <source>
        <dbReference type="ARBA" id="ARBA00023136"/>
    </source>
</evidence>
<feature type="transmembrane region" description="Helical" evidence="6">
    <location>
        <begin position="12"/>
        <end position="29"/>
    </location>
</feature>
<evidence type="ECO:0008006" key="9">
    <source>
        <dbReference type="Google" id="ProtNLM"/>
    </source>
</evidence>
<keyword evidence="2 6" id="KW-0812">Transmembrane</keyword>
<dbReference type="InterPro" id="IPR051415">
    <property type="entry name" value="LAAT-1"/>
</dbReference>
<protein>
    <recommendedName>
        <fullName evidence="9">Vacuolar amino acid transporter YPQ1</fullName>
    </recommendedName>
</protein>
<evidence type="ECO:0000256" key="2">
    <source>
        <dbReference type="ARBA" id="ARBA00022692"/>
    </source>
</evidence>
<dbReference type="Gene3D" id="1.20.1280.290">
    <property type="match status" value="2"/>
</dbReference>
<gene>
    <name evidence="7" type="ORF">CCAM_LOCUS40928</name>
</gene>
<dbReference type="Pfam" id="PF04193">
    <property type="entry name" value="PQ-loop"/>
    <property type="match status" value="2"/>
</dbReference>
<evidence type="ECO:0000256" key="6">
    <source>
        <dbReference type="SAM" id="Phobius"/>
    </source>
</evidence>
<dbReference type="InterPro" id="IPR006603">
    <property type="entry name" value="PQ-loop_rpt"/>
</dbReference>
<name>A0A484ND44_9ASTE</name>
<evidence type="ECO:0000313" key="7">
    <source>
        <dbReference type="EMBL" id="VFQ99152.1"/>
    </source>
</evidence>
<dbReference type="PANTHER" id="PTHR16201">
    <property type="entry name" value="SEVEN TRANSMEMBRANE PROTEIN 1-RELATED"/>
    <property type="match status" value="1"/>
</dbReference>
<dbReference type="SMART" id="SM00679">
    <property type="entry name" value="CTNS"/>
    <property type="match status" value="2"/>
</dbReference>
<evidence type="ECO:0000313" key="8">
    <source>
        <dbReference type="Proteomes" id="UP000595140"/>
    </source>
</evidence>
<evidence type="ECO:0000256" key="5">
    <source>
        <dbReference type="SAM" id="MobiDB-lite"/>
    </source>
</evidence>
<dbReference type="AlphaFoldDB" id="A0A484ND44"/>
<dbReference type="FunFam" id="1.20.1280.290:FF:000009">
    <property type="entry name" value="PQ loop repeat family protein"/>
    <property type="match status" value="1"/>
</dbReference>
<comment type="subcellular location">
    <subcellularLocation>
        <location evidence="1">Membrane</location>
        <topology evidence="1">Multi-pass membrane protein</topology>
    </subcellularLocation>
</comment>
<feature type="transmembrane region" description="Helical" evidence="6">
    <location>
        <begin position="74"/>
        <end position="94"/>
    </location>
</feature>
<organism evidence="7 8">
    <name type="scientific">Cuscuta campestris</name>
    <dbReference type="NCBI Taxonomy" id="132261"/>
    <lineage>
        <taxon>Eukaryota</taxon>
        <taxon>Viridiplantae</taxon>
        <taxon>Streptophyta</taxon>
        <taxon>Embryophyta</taxon>
        <taxon>Tracheophyta</taxon>
        <taxon>Spermatophyta</taxon>
        <taxon>Magnoliopsida</taxon>
        <taxon>eudicotyledons</taxon>
        <taxon>Gunneridae</taxon>
        <taxon>Pentapetalae</taxon>
        <taxon>asterids</taxon>
        <taxon>lamiids</taxon>
        <taxon>Solanales</taxon>
        <taxon>Convolvulaceae</taxon>
        <taxon>Cuscuteae</taxon>
        <taxon>Cuscuta</taxon>
        <taxon>Cuscuta subgen. Grammica</taxon>
        <taxon>Cuscuta sect. Cleistogrammica</taxon>
    </lineage>
</organism>
<keyword evidence="4 6" id="KW-0472">Membrane</keyword>
<sequence length="375" mass="41376">MQTSVNRLKDEVSFGLGIISLICWGLAEIPQILTNFHNKSAAGLSLSFLLTWILGDIFNLVGCILDPATLPTQFFTALLYTVTTVALLLQCIYYEHFLCWWHNKSGRLDKNNLPNVQVNVEEEEKEWLLQASNSKTGHHQFIPGGGSNNGVVRVPTTQKSQRHFYFMSARTLASSDTPPRCSYIKPRSGPPALHNPYSSSDDEGEEQPIAPATAAAITQPRSIPPRAYGAFLAAAAAYSPVGGKAAAALEHVTAAGRTHDAIGANSNVGQWLGWLMAAIYMGGRIPQIWLNMKRGSFEGLNPLMFIFVLVANATYFASILVRSMEWEKINANMAWLVDAVACVVLDLFIILQYLYYTRGTKTKTTKKMKMETPKV</sequence>
<feature type="transmembrane region" description="Helical" evidence="6">
    <location>
        <begin position="333"/>
        <end position="356"/>
    </location>
</feature>
<keyword evidence="8" id="KW-1185">Reference proteome</keyword>
<keyword evidence="3 6" id="KW-1133">Transmembrane helix</keyword>
<dbReference type="GO" id="GO:0098852">
    <property type="term" value="C:lytic vacuole membrane"/>
    <property type="evidence" value="ECO:0007669"/>
    <property type="project" value="UniProtKB-ARBA"/>
</dbReference>